<dbReference type="InterPro" id="IPR015590">
    <property type="entry name" value="Aldehyde_DH_dom"/>
</dbReference>
<keyword evidence="1 3" id="KW-0560">Oxidoreductase</keyword>
<dbReference type="EC" id="1.2.1.19" evidence="5"/>
<dbReference type="Pfam" id="PF00171">
    <property type="entry name" value="Aldedh"/>
    <property type="match status" value="1"/>
</dbReference>
<name>A0AB39RA73_9ACTN</name>
<dbReference type="PROSITE" id="PS00687">
    <property type="entry name" value="ALDEHYDE_DEHYDR_GLU"/>
    <property type="match status" value="1"/>
</dbReference>
<dbReference type="GO" id="GO:0019145">
    <property type="term" value="F:aminobutyraldehyde dehydrogenase (NAD+) activity"/>
    <property type="evidence" value="ECO:0007669"/>
    <property type="project" value="UniProtKB-EC"/>
</dbReference>
<dbReference type="InterPro" id="IPR016162">
    <property type="entry name" value="Ald_DH_N"/>
</dbReference>
<dbReference type="AlphaFoldDB" id="A0AB39RA73"/>
<accession>A0AB39RA73</accession>
<dbReference type="InterPro" id="IPR016161">
    <property type="entry name" value="Ald_DH/histidinol_DH"/>
</dbReference>
<evidence type="ECO:0000313" key="5">
    <source>
        <dbReference type="EMBL" id="XDQ51216.1"/>
    </source>
</evidence>
<evidence type="ECO:0000256" key="1">
    <source>
        <dbReference type="ARBA" id="ARBA00023002"/>
    </source>
</evidence>
<comment type="similarity">
    <text evidence="3">Belongs to the aldehyde dehydrogenase family.</text>
</comment>
<evidence type="ECO:0000259" key="4">
    <source>
        <dbReference type="Pfam" id="PF00171"/>
    </source>
</evidence>
<dbReference type="InterPro" id="IPR016163">
    <property type="entry name" value="Ald_DH_C"/>
</dbReference>
<organism evidence="5">
    <name type="scientific">Streptomyces sp. R41</name>
    <dbReference type="NCBI Taxonomy" id="3238632"/>
    <lineage>
        <taxon>Bacteria</taxon>
        <taxon>Bacillati</taxon>
        <taxon>Actinomycetota</taxon>
        <taxon>Actinomycetes</taxon>
        <taxon>Kitasatosporales</taxon>
        <taxon>Streptomycetaceae</taxon>
        <taxon>Streptomyces</taxon>
    </lineage>
</organism>
<dbReference type="SUPFAM" id="SSF53720">
    <property type="entry name" value="ALDH-like"/>
    <property type="match status" value="1"/>
</dbReference>
<dbReference type="InterPro" id="IPR029510">
    <property type="entry name" value="Ald_DH_CS_GLU"/>
</dbReference>
<evidence type="ECO:0000256" key="2">
    <source>
        <dbReference type="PROSITE-ProRule" id="PRU10007"/>
    </source>
</evidence>
<feature type="domain" description="Aldehyde dehydrogenase" evidence="4">
    <location>
        <begin position="25"/>
        <end position="475"/>
    </location>
</feature>
<feature type="active site" evidence="2">
    <location>
        <position position="253"/>
    </location>
</feature>
<evidence type="ECO:0000256" key="3">
    <source>
        <dbReference type="RuleBase" id="RU003345"/>
    </source>
</evidence>
<dbReference type="FunFam" id="3.40.605.10:FF:000001">
    <property type="entry name" value="Aldehyde dehydrogenase 1"/>
    <property type="match status" value="1"/>
</dbReference>
<protein>
    <submittedName>
        <fullName evidence="5">Aminobutyraldehyde dehydrogenase</fullName>
        <ecNumber evidence="5">1.2.1.19</ecNumber>
    </submittedName>
</protein>
<sequence>MADPARPRTVLNHIGGKDLPAASGATLRLVDPVTGQTGGAAPLSGPEDVDAACRAARDAFDTWSTTTPAQRQTALLHLADAMERRTDALVAAEVGDTGKPRTLFKADELPAILDTVRYFAGAARNLPGAAAAEYTPGRTSVLRREPVGVCAQITPWNYPLMMAVWKIAPALAAGNTVVLKPSDTTPSSAALLARIAAEHLPPGVLNVVCGDRDTGRALVAHPDVRLVAVTGSVRAGQEIAAAAAADLKRLHLELGGNAPVVVHDDADLDDAVEQLSSLAFYNAGQDCTAATRILVNRRVHDAFLEAFARRAVLQVPGGPEEEDADFGPLNSCAQLDSVRGLLARLPAHAQVVTGGSALTRPGFFHQATVVAGVRQKDEIVQSEVFGPVVTVQPFADEAEAFRMANGVPQGLAASVWTRDHDRAMRAGRALNTGIVWVNTHGTTVSEMPHGGVRHSGYGSDLSLTGLLDYTQVKHVML</sequence>
<dbReference type="EMBL" id="CP163443">
    <property type="protein sequence ID" value="XDQ51216.1"/>
    <property type="molecule type" value="Genomic_DNA"/>
</dbReference>
<reference evidence="5" key="1">
    <citation type="submission" date="2024-07" db="EMBL/GenBank/DDBJ databases">
        <authorList>
            <person name="Yu S.T."/>
        </authorList>
    </citation>
    <scope>NUCLEOTIDE SEQUENCE</scope>
    <source>
        <strain evidence="5">R41</strain>
    </source>
</reference>
<gene>
    <name evidence="5" type="ORF">AB5J53_05945</name>
</gene>
<dbReference type="Gene3D" id="3.40.309.10">
    <property type="entry name" value="Aldehyde Dehydrogenase, Chain A, domain 2"/>
    <property type="match status" value="1"/>
</dbReference>
<dbReference type="NCBIfam" id="NF010000">
    <property type="entry name" value="PRK13473.1"/>
    <property type="match status" value="1"/>
</dbReference>
<dbReference type="PROSITE" id="PS00070">
    <property type="entry name" value="ALDEHYDE_DEHYDR_CYS"/>
    <property type="match status" value="1"/>
</dbReference>
<dbReference type="Gene3D" id="3.40.605.10">
    <property type="entry name" value="Aldehyde Dehydrogenase, Chain A, domain 1"/>
    <property type="match status" value="1"/>
</dbReference>
<dbReference type="InterPro" id="IPR016160">
    <property type="entry name" value="Ald_DH_CS_CYS"/>
</dbReference>
<proteinExistence type="inferred from homology"/>
<dbReference type="RefSeq" id="WP_369244548.1">
    <property type="nucleotide sequence ID" value="NZ_CP163443.1"/>
</dbReference>
<dbReference type="PANTHER" id="PTHR11699">
    <property type="entry name" value="ALDEHYDE DEHYDROGENASE-RELATED"/>
    <property type="match status" value="1"/>
</dbReference>